<gene>
    <name evidence="2" type="ORF">PGLA2088_LOCUS34661</name>
</gene>
<organism evidence="2 3">
    <name type="scientific">Polarella glacialis</name>
    <name type="common">Dinoflagellate</name>
    <dbReference type="NCBI Taxonomy" id="89957"/>
    <lineage>
        <taxon>Eukaryota</taxon>
        <taxon>Sar</taxon>
        <taxon>Alveolata</taxon>
        <taxon>Dinophyceae</taxon>
        <taxon>Suessiales</taxon>
        <taxon>Suessiaceae</taxon>
        <taxon>Polarella</taxon>
    </lineage>
</organism>
<evidence type="ECO:0000313" key="2">
    <source>
        <dbReference type="EMBL" id="CAE8707751.1"/>
    </source>
</evidence>
<evidence type="ECO:0008006" key="4">
    <source>
        <dbReference type="Google" id="ProtNLM"/>
    </source>
</evidence>
<dbReference type="Proteomes" id="UP000626109">
    <property type="component" value="Unassembled WGS sequence"/>
</dbReference>
<protein>
    <recommendedName>
        <fullName evidence="4">Ubiquitin-like domain-containing protein</fullName>
    </recommendedName>
</protein>
<name>A0A813KHR5_POLGL</name>
<evidence type="ECO:0000313" key="3">
    <source>
        <dbReference type="Proteomes" id="UP000626109"/>
    </source>
</evidence>
<comment type="caution">
    <text evidence="2">The sequence shown here is derived from an EMBL/GenBank/DDBJ whole genome shotgun (WGS) entry which is preliminary data.</text>
</comment>
<feature type="compositionally biased region" description="Low complexity" evidence="1">
    <location>
        <begin position="23"/>
        <end position="42"/>
    </location>
</feature>
<dbReference type="AlphaFoldDB" id="A0A813KHR5"/>
<feature type="non-terminal residue" evidence="2">
    <location>
        <position position="170"/>
    </location>
</feature>
<accession>A0A813KHR5</accession>
<feature type="non-terminal residue" evidence="2">
    <location>
        <position position="1"/>
    </location>
</feature>
<dbReference type="EMBL" id="CAJNNW010031488">
    <property type="protein sequence ID" value="CAE8707751.1"/>
    <property type="molecule type" value="Genomic_DNA"/>
</dbReference>
<feature type="region of interest" description="Disordered" evidence="1">
    <location>
        <begin position="23"/>
        <end position="55"/>
    </location>
</feature>
<sequence>VRGEGLLEKGSLRFTCRAGLAPSAQGAQSVAPSPSSGGASSSTARSKAPSGAAQRAQTVVDDQVVVIVKHMQTEAQVWIRVSKLATISEVRAKVASTLGLPKGATVRMLQQCGGGFTPFPDKQTLGAIRTLNCAGTAWYDVTLSEARSKEFLQDILAASETGTVQAKIAA</sequence>
<reference evidence="2" key="1">
    <citation type="submission" date="2021-02" db="EMBL/GenBank/DDBJ databases">
        <authorList>
            <person name="Dougan E. K."/>
            <person name="Rhodes N."/>
            <person name="Thang M."/>
            <person name="Chan C."/>
        </authorList>
    </citation>
    <scope>NUCLEOTIDE SEQUENCE</scope>
</reference>
<evidence type="ECO:0000256" key="1">
    <source>
        <dbReference type="SAM" id="MobiDB-lite"/>
    </source>
</evidence>
<proteinExistence type="predicted"/>